<dbReference type="Pfam" id="PF12802">
    <property type="entry name" value="MarR_2"/>
    <property type="match status" value="1"/>
</dbReference>
<dbReference type="AlphaFoldDB" id="A0AAU8JRX6"/>
<protein>
    <submittedName>
        <fullName evidence="2">MarR family winged helix-turn-helix transcriptional regulator</fullName>
    </submittedName>
</protein>
<dbReference type="SMART" id="SM00347">
    <property type="entry name" value="HTH_MARR"/>
    <property type="match status" value="1"/>
</dbReference>
<dbReference type="GO" id="GO:0003700">
    <property type="term" value="F:DNA-binding transcription factor activity"/>
    <property type="evidence" value="ECO:0007669"/>
    <property type="project" value="InterPro"/>
</dbReference>
<sequence length="151" mass="15996">MNDVKGSGGGLPQTLAFRLGTLGAVVGDRFAGRIESYDLKPKHVGLLTALDRGAAASQQELAARLGVAPSLVVSLADHLERLGAVERVRDPRDRRRQVLGLTDRGRCLLADCAAEARALDEELAAHLTAEQREVLRKALGILAAEAGLPTD</sequence>
<gene>
    <name evidence="2" type="ORF">ABWK59_02170</name>
</gene>
<evidence type="ECO:0000313" key="2">
    <source>
        <dbReference type="EMBL" id="XCM77821.1"/>
    </source>
</evidence>
<dbReference type="KEGG" id="kcm:ABWK59_02170"/>
<dbReference type="SUPFAM" id="SSF46785">
    <property type="entry name" value="Winged helix' DNA-binding domain"/>
    <property type="match status" value="1"/>
</dbReference>
<dbReference type="Gene3D" id="1.10.10.10">
    <property type="entry name" value="Winged helix-like DNA-binding domain superfamily/Winged helix DNA-binding domain"/>
    <property type="match status" value="1"/>
</dbReference>
<dbReference type="RefSeq" id="WP_354637528.1">
    <property type="nucleotide sequence ID" value="NZ_CP159872.1"/>
</dbReference>
<dbReference type="InterPro" id="IPR039422">
    <property type="entry name" value="MarR/SlyA-like"/>
</dbReference>
<dbReference type="PROSITE" id="PS50995">
    <property type="entry name" value="HTH_MARR_2"/>
    <property type="match status" value="1"/>
</dbReference>
<dbReference type="PANTHER" id="PTHR33164:SF43">
    <property type="entry name" value="HTH-TYPE TRANSCRIPTIONAL REPRESSOR YETL"/>
    <property type="match status" value="1"/>
</dbReference>
<dbReference type="InterPro" id="IPR000835">
    <property type="entry name" value="HTH_MarR-typ"/>
</dbReference>
<organism evidence="2">
    <name type="scientific">Kitasatospora camelliae</name>
    <dbReference type="NCBI Taxonomy" id="3156397"/>
    <lineage>
        <taxon>Bacteria</taxon>
        <taxon>Bacillati</taxon>
        <taxon>Actinomycetota</taxon>
        <taxon>Actinomycetes</taxon>
        <taxon>Kitasatosporales</taxon>
        <taxon>Streptomycetaceae</taxon>
        <taxon>Kitasatospora</taxon>
    </lineage>
</organism>
<name>A0AAU8JRX6_9ACTN</name>
<evidence type="ECO:0000259" key="1">
    <source>
        <dbReference type="PROSITE" id="PS50995"/>
    </source>
</evidence>
<accession>A0AAU8JRX6</accession>
<dbReference type="PANTHER" id="PTHR33164">
    <property type="entry name" value="TRANSCRIPTIONAL REGULATOR, MARR FAMILY"/>
    <property type="match status" value="1"/>
</dbReference>
<dbReference type="InterPro" id="IPR036388">
    <property type="entry name" value="WH-like_DNA-bd_sf"/>
</dbReference>
<dbReference type="PRINTS" id="PR00598">
    <property type="entry name" value="HTHMARR"/>
</dbReference>
<reference evidence="2" key="1">
    <citation type="submission" date="2024-06" db="EMBL/GenBank/DDBJ databases">
        <title>The genome sequences of Kitasatospora sp. strain HUAS MG31.</title>
        <authorList>
            <person name="Mo P."/>
        </authorList>
    </citation>
    <scope>NUCLEOTIDE SEQUENCE</scope>
    <source>
        <strain evidence="2">HUAS MG31</strain>
    </source>
</reference>
<feature type="domain" description="HTH marR-type" evidence="1">
    <location>
        <begin position="12"/>
        <end position="144"/>
    </location>
</feature>
<proteinExistence type="predicted"/>
<dbReference type="GO" id="GO:0006950">
    <property type="term" value="P:response to stress"/>
    <property type="evidence" value="ECO:0007669"/>
    <property type="project" value="TreeGrafter"/>
</dbReference>
<dbReference type="InterPro" id="IPR036390">
    <property type="entry name" value="WH_DNA-bd_sf"/>
</dbReference>
<dbReference type="EMBL" id="CP159872">
    <property type="protein sequence ID" value="XCM77821.1"/>
    <property type="molecule type" value="Genomic_DNA"/>
</dbReference>